<feature type="compositionally biased region" description="Low complexity" evidence="5">
    <location>
        <begin position="199"/>
        <end position="209"/>
    </location>
</feature>
<feature type="compositionally biased region" description="Acidic residues" evidence="5">
    <location>
        <begin position="331"/>
        <end position="342"/>
    </location>
</feature>
<evidence type="ECO:0000256" key="1">
    <source>
        <dbReference type="ARBA" id="ARBA00004123"/>
    </source>
</evidence>
<dbReference type="NCBIfam" id="TIGR01557">
    <property type="entry name" value="myb_SHAQKYF"/>
    <property type="match status" value="1"/>
</dbReference>
<protein>
    <recommendedName>
        <fullName evidence="7">Myb-like domain-containing protein</fullName>
    </recommendedName>
</protein>
<dbReference type="FunFam" id="1.10.10.60:FF:000002">
    <property type="entry name" value="Myb family transcription factor"/>
    <property type="match status" value="1"/>
</dbReference>
<feature type="region of interest" description="Disordered" evidence="5">
    <location>
        <begin position="301"/>
        <end position="355"/>
    </location>
</feature>
<keyword evidence="6" id="KW-0812">Transmembrane</keyword>
<dbReference type="InterPro" id="IPR001005">
    <property type="entry name" value="SANT/Myb"/>
</dbReference>
<name>A0A498J8J0_MALDO</name>
<gene>
    <name evidence="8" type="ORF">DVH24_032539</name>
</gene>
<dbReference type="GO" id="GO:0005634">
    <property type="term" value="C:nucleus"/>
    <property type="evidence" value="ECO:0007669"/>
    <property type="project" value="UniProtKB-SubCell"/>
</dbReference>
<dbReference type="PANTHER" id="PTHR31499:SF49">
    <property type="entry name" value="PROTEIN PHOSPHATE STARVATION RESPONSE 1-LIKE ISOFORM X1"/>
    <property type="match status" value="1"/>
</dbReference>
<feature type="compositionally biased region" description="Polar residues" evidence="5">
    <location>
        <begin position="301"/>
        <end position="321"/>
    </location>
</feature>
<feature type="domain" description="Myb-like" evidence="7">
    <location>
        <begin position="123"/>
        <end position="174"/>
    </location>
</feature>
<dbReference type="STRING" id="3750.A0A498J8J0"/>
<dbReference type="InterPro" id="IPR046955">
    <property type="entry name" value="PHR1-like"/>
</dbReference>
<comment type="caution">
    <text evidence="8">The sequence shown here is derived from an EMBL/GenBank/DDBJ whole genome shotgun (WGS) entry which is preliminary data.</text>
</comment>
<dbReference type="InterPro" id="IPR006447">
    <property type="entry name" value="Myb_dom_plants"/>
</dbReference>
<accession>A0A498J8J0</accession>
<evidence type="ECO:0000256" key="4">
    <source>
        <dbReference type="ARBA" id="ARBA00023242"/>
    </source>
</evidence>
<keyword evidence="4" id="KW-0539">Nucleus</keyword>
<organism evidence="8 9">
    <name type="scientific">Malus domestica</name>
    <name type="common">Apple</name>
    <name type="synonym">Pyrus malus</name>
    <dbReference type="NCBI Taxonomy" id="3750"/>
    <lineage>
        <taxon>Eukaryota</taxon>
        <taxon>Viridiplantae</taxon>
        <taxon>Streptophyta</taxon>
        <taxon>Embryophyta</taxon>
        <taxon>Tracheophyta</taxon>
        <taxon>Spermatophyta</taxon>
        <taxon>Magnoliopsida</taxon>
        <taxon>eudicotyledons</taxon>
        <taxon>Gunneridae</taxon>
        <taxon>Pentapetalae</taxon>
        <taxon>rosids</taxon>
        <taxon>fabids</taxon>
        <taxon>Rosales</taxon>
        <taxon>Rosaceae</taxon>
        <taxon>Amygdaloideae</taxon>
        <taxon>Maleae</taxon>
        <taxon>Malus</taxon>
    </lineage>
</organism>
<feature type="region of interest" description="Disordered" evidence="5">
    <location>
        <begin position="1"/>
        <end position="22"/>
    </location>
</feature>
<evidence type="ECO:0000313" key="8">
    <source>
        <dbReference type="EMBL" id="RXH90182.1"/>
    </source>
</evidence>
<evidence type="ECO:0000256" key="6">
    <source>
        <dbReference type="SAM" id="Phobius"/>
    </source>
</evidence>
<dbReference type="Gene3D" id="1.10.10.60">
    <property type="entry name" value="Homeodomain-like"/>
    <property type="match status" value="1"/>
</dbReference>
<dbReference type="InterPro" id="IPR009057">
    <property type="entry name" value="Homeodomain-like_sf"/>
</dbReference>
<dbReference type="PANTHER" id="PTHR31499">
    <property type="entry name" value="MYB FAMILY TRANSCRIPTION FACTOR PHL11"/>
    <property type="match status" value="1"/>
</dbReference>
<feature type="transmembrane region" description="Helical" evidence="6">
    <location>
        <begin position="27"/>
        <end position="46"/>
    </location>
</feature>
<sequence>MSKTKEAGKLEKQGMPFKPKTSPQKSYLLYPLGFIAFLHLLLLCLLSSEKKKGKMVGFGCGGDDEQDFQGSSPTPTVTHSSDSVVVEGEEAAAVAEEEEEVDRETCDLQLPQDRVLAAKLRPRLRWTPELHACFVDAVNQLGGLHKATPKKIQEAMGVQGITLFHLKSHLQKYRLGRHGVKEWREGTQTFSQDSEEGRSTSSTSSPSPKLSRKKHSYKLVKEALDEERDSMQVEASFRVGRRLHIRQDAERRFMNFAMENACKKLADQFIGAATAAAILNGIAGVGTLELYPAYQMTEGTGMQPSLEGHTTSHGHSENSSVEDFHTRAEDDEKTEESLDNDPAEAYLINPDPDME</sequence>
<dbReference type="Proteomes" id="UP000290289">
    <property type="component" value="Chromosome 9"/>
</dbReference>
<dbReference type="GO" id="GO:0003677">
    <property type="term" value="F:DNA binding"/>
    <property type="evidence" value="ECO:0007669"/>
    <property type="project" value="InterPro"/>
</dbReference>
<dbReference type="GO" id="GO:0003700">
    <property type="term" value="F:DNA-binding transcription factor activity"/>
    <property type="evidence" value="ECO:0007669"/>
    <property type="project" value="InterPro"/>
</dbReference>
<evidence type="ECO:0000256" key="5">
    <source>
        <dbReference type="SAM" id="MobiDB-lite"/>
    </source>
</evidence>
<dbReference type="Pfam" id="PF00249">
    <property type="entry name" value="Myb_DNA-binding"/>
    <property type="match status" value="1"/>
</dbReference>
<keyword evidence="6" id="KW-1133">Transmembrane helix</keyword>
<keyword evidence="2" id="KW-0805">Transcription regulation</keyword>
<evidence type="ECO:0000256" key="3">
    <source>
        <dbReference type="ARBA" id="ARBA00023163"/>
    </source>
</evidence>
<evidence type="ECO:0000259" key="7">
    <source>
        <dbReference type="Pfam" id="PF00249"/>
    </source>
</evidence>
<feature type="compositionally biased region" description="Basic and acidic residues" evidence="5">
    <location>
        <begin position="1"/>
        <end position="12"/>
    </location>
</feature>
<dbReference type="EMBL" id="RDQH01000335">
    <property type="protein sequence ID" value="RXH90182.1"/>
    <property type="molecule type" value="Genomic_DNA"/>
</dbReference>
<keyword evidence="3" id="KW-0804">Transcription</keyword>
<evidence type="ECO:0000256" key="2">
    <source>
        <dbReference type="ARBA" id="ARBA00023015"/>
    </source>
</evidence>
<keyword evidence="9" id="KW-1185">Reference proteome</keyword>
<reference evidence="8 9" key="1">
    <citation type="submission" date="2018-10" db="EMBL/GenBank/DDBJ databases">
        <title>A high-quality apple genome assembly.</title>
        <authorList>
            <person name="Hu J."/>
        </authorList>
    </citation>
    <scope>NUCLEOTIDE SEQUENCE [LARGE SCALE GENOMIC DNA]</scope>
    <source>
        <strain evidence="9">cv. HFTH1</strain>
        <tissue evidence="8">Young leaf</tissue>
    </source>
</reference>
<keyword evidence="6" id="KW-0472">Membrane</keyword>
<dbReference type="SUPFAM" id="SSF46689">
    <property type="entry name" value="Homeodomain-like"/>
    <property type="match status" value="1"/>
</dbReference>
<dbReference type="AlphaFoldDB" id="A0A498J8J0"/>
<comment type="subcellular location">
    <subcellularLocation>
        <location evidence="1">Nucleus</location>
    </subcellularLocation>
</comment>
<feature type="region of interest" description="Disordered" evidence="5">
    <location>
        <begin position="188"/>
        <end position="216"/>
    </location>
</feature>
<evidence type="ECO:0000313" key="9">
    <source>
        <dbReference type="Proteomes" id="UP000290289"/>
    </source>
</evidence>
<proteinExistence type="predicted"/>